<evidence type="ECO:0000256" key="1">
    <source>
        <dbReference type="SAM" id="Phobius"/>
    </source>
</evidence>
<accession>C2KYB4</accession>
<keyword evidence="1" id="KW-1133">Transmembrane helix</keyword>
<dbReference type="OrthoDB" id="8582979at2"/>
<feature type="transmembrane region" description="Helical" evidence="1">
    <location>
        <begin position="109"/>
        <end position="130"/>
    </location>
</feature>
<proteinExistence type="predicted"/>
<dbReference type="eggNOG" id="COG4587">
    <property type="taxonomic scope" value="Bacteria"/>
</dbReference>
<keyword evidence="1" id="KW-0472">Membrane</keyword>
<dbReference type="Proteomes" id="UP000004121">
    <property type="component" value="Unassembled WGS sequence"/>
</dbReference>
<feature type="transmembrane region" description="Helical" evidence="1">
    <location>
        <begin position="221"/>
        <end position="250"/>
    </location>
</feature>
<evidence type="ECO:0000313" key="2">
    <source>
        <dbReference type="EMBL" id="EEJ51240.1"/>
    </source>
</evidence>
<protein>
    <recommendedName>
        <fullName evidence="4">ABC-2 type transporter</fullName>
    </recommendedName>
</protein>
<gene>
    <name evidence="2" type="ORF">HMPREF6123_1483</name>
</gene>
<dbReference type="PANTHER" id="PTHR36832:SF2">
    <property type="entry name" value="INTEGRAL MEMBRANE PROTEIN"/>
    <property type="match status" value="1"/>
</dbReference>
<feature type="transmembrane region" description="Helical" evidence="1">
    <location>
        <begin position="21"/>
        <end position="41"/>
    </location>
</feature>
<name>C2KYB4_9FIRM</name>
<feature type="transmembrane region" description="Helical" evidence="1">
    <location>
        <begin position="181"/>
        <end position="201"/>
    </location>
</feature>
<comment type="caution">
    <text evidence="2">The sequence shown here is derived from an EMBL/GenBank/DDBJ whole genome shotgun (WGS) entry which is preliminary data.</text>
</comment>
<keyword evidence="1" id="KW-0812">Transmembrane</keyword>
<organism evidence="2 3">
    <name type="scientific">Oribacterium sinus F0268</name>
    <dbReference type="NCBI Taxonomy" id="585501"/>
    <lineage>
        <taxon>Bacteria</taxon>
        <taxon>Bacillati</taxon>
        <taxon>Bacillota</taxon>
        <taxon>Clostridia</taxon>
        <taxon>Lachnospirales</taxon>
        <taxon>Lachnospiraceae</taxon>
        <taxon>Oribacterium</taxon>
    </lineage>
</organism>
<dbReference type="InParanoid" id="C2KYB4"/>
<dbReference type="RefSeq" id="WP_007156629.1">
    <property type="nucleotide sequence ID" value="NZ_GG668534.1"/>
</dbReference>
<evidence type="ECO:0008006" key="4">
    <source>
        <dbReference type="Google" id="ProtNLM"/>
    </source>
</evidence>
<dbReference type="HOGENOM" id="CLU_084465_0_1_9"/>
<reference evidence="2 3" key="1">
    <citation type="submission" date="2009-04" db="EMBL/GenBank/DDBJ databases">
        <authorList>
            <person name="Qin X."/>
            <person name="Bachman B."/>
            <person name="Battles P."/>
            <person name="Bell A."/>
            <person name="Bess C."/>
            <person name="Bickham C."/>
            <person name="Chaboub L."/>
            <person name="Chen D."/>
            <person name="Coyle M."/>
            <person name="Deiros D.R."/>
            <person name="Dinh H."/>
            <person name="Forbes L."/>
            <person name="Fowler G."/>
            <person name="Francisco L."/>
            <person name="Fu Q."/>
            <person name="Gubbala S."/>
            <person name="Hale W."/>
            <person name="Han Y."/>
            <person name="Hemphill L."/>
            <person name="Highlander S.K."/>
            <person name="Hirani K."/>
            <person name="Hogues M."/>
            <person name="Jackson L."/>
            <person name="Jakkamsetti A."/>
            <person name="Javaid M."/>
            <person name="Jiang H."/>
            <person name="Korchina V."/>
            <person name="Kovar C."/>
            <person name="Lara F."/>
            <person name="Lee S."/>
            <person name="Mata R."/>
            <person name="Mathew T."/>
            <person name="Moen C."/>
            <person name="Morales K."/>
            <person name="Munidasa M."/>
            <person name="Nazareth L."/>
            <person name="Ngo R."/>
            <person name="Nguyen L."/>
            <person name="Okwuonu G."/>
            <person name="Ongeri F."/>
            <person name="Patil S."/>
            <person name="Petrosino J."/>
            <person name="Pham C."/>
            <person name="Pham P."/>
            <person name="Pu L.-L."/>
            <person name="Puazo M."/>
            <person name="Raj R."/>
            <person name="Reid J."/>
            <person name="Rouhana J."/>
            <person name="Saada N."/>
            <person name="Shang Y."/>
            <person name="Simmons D."/>
            <person name="Thornton R."/>
            <person name="Warren J."/>
            <person name="Weissenberger G."/>
            <person name="Zhang J."/>
            <person name="Zhang L."/>
            <person name="Zhou C."/>
            <person name="Zhu D."/>
            <person name="Muzny D."/>
            <person name="Worley K."/>
            <person name="Gibbs R."/>
        </authorList>
    </citation>
    <scope>NUCLEOTIDE SEQUENCE [LARGE SCALE GENOMIC DNA]</scope>
    <source>
        <strain evidence="2 3">F0268</strain>
    </source>
</reference>
<dbReference type="AlphaFoldDB" id="C2KYB4"/>
<dbReference type="STRING" id="585501.HMPREF6123_1483"/>
<feature type="transmembrane region" description="Helical" evidence="1">
    <location>
        <begin position="47"/>
        <end position="64"/>
    </location>
</feature>
<evidence type="ECO:0000313" key="3">
    <source>
        <dbReference type="Proteomes" id="UP000004121"/>
    </source>
</evidence>
<sequence>MKKYLSVFRIRLINNIQYRTVTFGAVASNIVWVLLELMMYVALYNSAGHLLPMTFSQIVSYIWVKRIVMNMLAVVAYDGEIYSVINNGAVAYELVRPMDLYGKWYSQAVANRVTSTLITCIPVLLIAIILPEPFGLHFPMSIIQVFAFFISVFLALGLVVAFAMLMFITLFYTIAQRGIKIIVTAVSSFLSGGLIPITFFPKKVFAIVKYLPFSSMQSTPLLIYSGNITGTEILKGIAMQIIWMIILIAIGKVLMNHSIKHVVVQGG</sequence>
<dbReference type="PANTHER" id="PTHR36832">
    <property type="entry name" value="SLR1174 PROTEIN-RELATED"/>
    <property type="match status" value="1"/>
</dbReference>
<feature type="transmembrane region" description="Helical" evidence="1">
    <location>
        <begin position="142"/>
        <end position="174"/>
    </location>
</feature>
<keyword evidence="3" id="KW-1185">Reference proteome</keyword>
<dbReference type="EMBL" id="ACKX01000153">
    <property type="protein sequence ID" value="EEJ51240.1"/>
    <property type="molecule type" value="Genomic_DNA"/>
</dbReference>